<comment type="caution">
    <text evidence="1">The sequence shown here is derived from an EMBL/GenBank/DDBJ whole genome shotgun (WGS) entry which is preliminary data.</text>
</comment>
<proteinExistence type="predicted"/>
<dbReference type="AlphaFoldDB" id="A0A4Q7JGC9"/>
<dbReference type="Proteomes" id="UP000292003">
    <property type="component" value="Unassembled WGS sequence"/>
</dbReference>
<keyword evidence="1" id="KW-0808">Transferase</keyword>
<dbReference type="InterPro" id="IPR029063">
    <property type="entry name" value="SAM-dependent_MTases_sf"/>
</dbReference>
<dbReference type="Pfam" id="PF13578">
    <property type="entry name" value="Methyltransf_24"/>
    <property type="match status" value="1"/>
</dbReference>
<keyword evidence="1" id="KW-0489">Methyltransferase</keyword>
<reference evidence="1 2" key="1">
    <citation type="submission" date="2019-02" db="EMBL/GenBank/DDBJ databases">
        <title>Draft genome sequence of Amycolatopsis sp. 8-3EHSu isolated from roots of Suaeda maritima.</title>
        <authorList>
            <person name="Duangmal K."/>
            <person name="Chantavorakit T."/>
        </authorList>
    </citation>
    <scope>NUCLEOTIDE SEQUENCE [LARGE SCALE GENOMIC DNA]</scope>
    <source>
        <strain evidence="1 2">8-3EHSu</strain>
    </source>
</reference>
<organism evidence="1 2">
    <name type="scientific">Amycolatopsis suaedae</name>
    <dbReference type="NCBI Taxonomy" id="2510978"/>
    <lineage>
        <taxon>Bacteria</taxon>
        <taxon>Bacillati</taxon>
        <taxon>Actinomycetota</taxon>
        <taxon>Actinomycetes</taxon>
        <taxon>Pseudonocardiales</taxon>
        <taxon>Pseudonocardiaceae</taxon>
        <taxon>Amycolatopsis</taxon>
    </lineage>
</organism>
<evidence type="ECO:0000313" key="2">
    <source>
        <dbReference type="Proteomes" id="UP000292003"/>
    </source>
</evidence>
<dbReference type="GO" id="GO:0008168">
    <property type="term" value="F:methyltransferase activity"/>
    <property type="evidence" value="ECO:0007669"/>
    <property type="project" value="UniProtKB-KW"/>
</dbReference>
<gene>
    <name evidence="1" type="ORF">EWH70_01715</name>
</gene>
<dbReference type="OrthoDB" id="4455946at2"/>
<sequence>MTSFPRRRVRVLLGPGSAGYARTMYPAQDIEMSRIERLMWDVYGHVRDRGVPVYEGGASVAEATYLRDLARSSESAVVAEIGFNVGFSAIAFLESSAEVRVVSFELDLRRSVELAKDFVDERYPGRHELIVGDSARTVPGYSGQSCDLLFVDGGHDYDIAYADIVNGRGITRPGGLVVVDDLVPWYPWGTGPYQAWQEAVARGYVEPVERFVDGRPVEVIEPPGDRAWATGRYVP</sequence>
<accession>A0A4Q7JGC9</accession>
<dbReference type="GO" id="GO:0032259">
    <property type="term" value="P:methylation"/>
    <property type="evidence" value="ECO:0007669"/>
    <property type="project" value="UniProtKB-KW"/>
</dbReference>
<keyword evidence="2" id="KW-1185">Reference proteome</keyword>
<name>A0A4Q7JGC9_9PSEU</name>
<dbReference type="SUPFAM" id="SSF53335">
    <property type="entry name" value="S-adenosyl-L-methionine-dependent methyltransferases"/>
    <property type="match status" value="1"/>
</dbReference>
<dbReference type="EMBL" id="SFCC01000001">
    <property type="protein sequence ID" value="RZQ65824.1"/>
    <property type="molecule type" value="Genomic_DNA"/>
</dbReference>
<dbReference type="Gene3D" id="3.40.50.150">
    <property type="entry name" value="Vaccinia Virus protein VP39"/>
    <property type="match status" value="1"/>
</dbReference>
<protein>
    <submittedName>
        <fullName evidence="1">Class I SAM-dependent methyltransferase</fullName>
    </submittedName>
</protein>
<evidence type="ECO:0000313" key="1">
    <source>
        <dbReference type="EMBL" id="RZQ65824.1"/>
    </source>
</evidence>